<gene>
    <name evidence="2" type="ORF">GA0074695_2445</name>
</gene>
<accession>A0A1C4WHH9</accession>
<dbReference type="Proteomes" id="UP000198242">
    <property type="component" value="Chromosome I"/>
</dbReference>
<name>A0A1C4WHH9_MICVI</name>
<keyword evidence="3" id="KW-1185">Reference proteome</keyword>
<protein>
    <submittedName>
        <fullName evidence="2">C-6 monooxygenase</fullName>
    </submittedName>
</protein>
<dbReference type="SUPFAM" id="SSF54909">
    <property type="entry name" value="Dimeric alpha+beta barrel"/>
    <property type="match status" value="1"/>
</dbReference>
<dbReference type="EMBL" id="LT607411">
    <property type="protein sequence ID" value="SCE95630.1"/>
    <property type="molecule type" value="Genomic_DNA"/>
</dbReference>
<reference evidence="3" key="1">
    <citation type="submission" date="2016-06" db="EMBL/GenBank/DDBJ databases">
        <authorList>
            <person name="Varghese N."/>
            <person name="Submissions Spin"/>
        </authorList>
    </citation>
    <scope>NUCLEOTIDE SEQUENCE [LARGE SCALE GENOMIC DNA]</scope>
    <source>
        <strain evidence="3">DSM 43909</strain>
    </source>
</reference>
<dbReference type="GO" id="GO:0004497">
    <property type="term" value="F:monooxygenase activity"/>
    <property type="evidence" value="ECO:0007669"/>
    <property type="project" value="UniProtKB-KW"/>
</dbReference>
<dbReference type="Gene3D" id="3.30.70.100">
    <property type="match status" value="1"/>
</dbReference>
<evidence type="ECO:0000259" key="1">
    <source>
        <dbReference type="Pfam" id="PF03992"/>
    </source>
</evidence>
<evidence type="ECO:0000313" key="2">
    <source>
        <dbReference type="EMBL" id="SCE95630.1"/>
    </source>
</evidence>
<sequence>MATGLPRMLRSMYVSTDTSFYSIIDYTVDGLGTQQELVAVFAEIQERWVRFYPGYQSARFHVSTDGTRVYNIVRWASEADYRNFVETSDAEGRMAAIRKALEGLSGKAEPRMSGVPTYTVVREVGPGPQRLDA</sequence>
<evidence type="ECO:0000313" key="3">
    <source>
        <dbReference type="Proteomes" id="UP000198242"/>
    </source>
</evidence>
<dbReference type="InterPro" id="IPR007138">
    <property type="entry name" value="ABM_dom"/>
</dbReference>
<keyword evidence="2" id="KW-0503">Monooxygenase</keyword>
<proteinExistence type="predicted"/>
<dbReference type="Pfam" id="PF03992">
    <property type="entry name" value="ABM"/>
    <property type="match status" value="1"/>
</dbReference>
<organism evidence="2 3">
    <name type="scientific">Micromonospora viridifaciens</name>
    <dbReference type="NCBI Taxonomy" id="1881"/>
    <lineage>
        <taxon>Bacteria</taxon>
        <taxon>Bacillati</taxon>
        <taxon>Actinomycetota</taxon>
        <taxon>Actinomycetes</taxon>
        <taxon>Micromonosporales</taxon>
        <taxon>Micromonosporaceae</taxon>
        <taxon>Micromonospora</taxon>
    </lineage>
</organism>
<keyword evidence="2" id="KW-0560">Oxidoreductase</keyword>
<feature type="domain" description="ABM" evidence="1">
    <location>
        <begin position="32"/>
        <end position="88"/>
    </location>
</feature>
<dbReference type="InterPro" id="IPR011008">
    <property type="entry name" value="Dimeric_a/b-barrel"/>
</dbReference>
<dbReference type="AlphaFoldDB" id="A0A1C4WHH9"/>